<accession>A0A151JG72</accession>
<evidence type="ECO:0000256" key="2">
    <source>
        <dbReference type="PIRSR" id="PIRSR007531-2"/>
    </source>
</evidence>
<proteinExistence type="predicted"/>
<dbReference type="GO" id="GO:0005524">
    <property type="term" value="F:ATP binding"/>
    <property type="evidence" value="ECO:0007669"/>
    <property type="project" value="InterPro"/>
</dbReference>
<evidence type="ECO:0000256" key="1">
    <source>
        <dbReference type="PIRSR" id="PIRSR007531-1"/>
    </source>
</evidence>
<gene>
    <name evidence="3" type="ORF">AUQ44_01620</name>
</gene>
<organism evidence="3 4">
    <name type="scientific">Vibrio cidicii</name>
    <dbReference type="NCBI Taxonomy" id="1763883"/>
    <lineage>
        <taxon>Bacteria</taxon>
        <taxon>Pseudomonadati</taxon>
        <taxon>Pseudomonadota</taxon>
        <taxon>Gammaproteobacteria</taxon>
        <taxon>Vibrionales</taxon>
        <taxon>Vibrionaceae</taxon>
        <taxon>Vibrio</taxon>
    </lineage>
</organism>
<feature type="binding site" evidence="2">
    <location>
        <begin position="10"/>
        <end position="17"/>
    </location>
    <ligand>
        <name>ATP</name>
        <dbReference type="ChEBI" id="CHEBI:30616"/>
    </ligand>
</feature>
<dbReference type="Gene3D" id="3.40.50.300">
    <property type="entry name" value="P-loop containing nucleotide triphosphate hydrolases"/>
    <property type="match status" value="1"/>
</dbReference>
<reference evidence="4" key="1">
    <citation type="submission" date="2015-12" db="EMBL/GenBank/DDBJ databases">
        <authorList>
            <person name="Tarr C.L."/>
            <person name="Gladney L.M."/>
        </authorList>
    </citation>
    <scope>NUCLEOTIDE SEQUENCE [LARGE SCALE GENOMIC DNA]</scope>
    <source>
        <strain evidence="4">2756-81</strain>
    </source>
</reference>
<dbReference type="AlphaFoldDB" id="A0A151JG72"/>
<keyword evidence="3" id="KW-0808">Transferase</keyword>
<dbReference type="PIRSF" id="PIRSF007531">
    <property type="entry name" value="CPT"/>
    <property type="match status" value="1"/>
</dbReference>
<dbReference type="EMBL" id="LOMK01000001">
    <property type="protein sequence ID" value="KYN24627.1"/>
    <property type="molecule type" value="Genomic_DNA"/>
</dbReference>
<evidence type="ECO:0000313" key="4">
    <source>
        <dbReference type="Proteomes" id="UP000075349"/>
    </source>
</evidence>
<sequence>MYPDVILLNGTGSSGKTSLAKELQELLATQYLNFSVDSVLYALPPSDLKCMMAGKPIDRAGYDYAQLVDGYHRCVRAILESGCKVIIDNAWVNKDEIDALFELLENFKVVCVKVQCSLEVCMAREITRGDRAIGLAEWEYPLVHNHMTYDVTADTSNVSPKVAARELAQKLGLLVVQEA</sequence>
<dbReference type="Pfam" id="PF07931">
    <property type="entry name" value="CPT"/>
    <property type="match status" value="1"/>
</dbReference>
<name>A0A151JG72_9VIBR</name>
<dbReference type="GO" id="GO:0016740">
    <property type="term" value="F:transferase activity"/>
    <property type="evidence" value="ECO:0007669"/>
    <property type="project" value="UniProtKB-KW"/>
</dbReference>
<dbReference type="InterPro" id="IPR012853">
    <property type="entry name" value="CPT"/>
</dbReference>
<dbReference type="SUPFAM" id="SSF52540">
    <property type="entry name" value="P-loop containing nucleoside triphosphate hydrolases"/>
    <property type="match status" value="1"/>
</dbReference>
<comment type="caution">
    <text evidence="3">The sequence shown here is derived from an EMBL/GenBank/DDBJ whole genome shotgun (WGS) entry which is preliminary data.</text>
</comment>
<dbReference type="Proteomes" id="UP000075349">
    <property type="component" value="Unassembled WGS sequence"/>
</dbReference>
<protein>
    <submittedName>
        <fullName evidence="3">Chloramphenicol phosphotransferase</fullName>
    </submittedName>
</protein>
<feature type="active site" evidence="1">
    <location>
        <position position="37"/>
    </location>
</feature>
<evidence type="ECO:0000313" key="3">
    <source>
        <dbReference type="EMBL" id="KYN24627.1"/>
    </source>
</evidence>
<dbReference type="InterPro" id="IPR027417">
    <property type="entry name" value="P-loop_NTPase"/>
</dbReference>